<dbReference type="GO" id="GO:0016757">
    <property type="term" value="F:glycosyltransferase activity"/>
    <property type="evidence" value="ECO:0007669"/>
    <property type="project" value="UniProtKB-UniRule"/>
</dbReference>
<dbReference type="PANTHER" id="PTHR21461">
    <property type="entry name" value="GLYCOSYLTRANSFERASE FAMILY 92 PROTEIN"/>
    <property type="match status" value="1"/>
</dbReference>
<evidence type="ECO:0000256" key="6">
    <source>
        <dbReference type="ARBA" id="ARBA00022989"/>
    </source>
</evidence>
<keyword evidence="4 8" id="KW-0808">Transferase</keyword>
<evidence type="ECO:0000256" key="4">
    <source>
        <dbReference type="ARBA" id="ARBA00022679"/>
    </source>
</evidence>
<comment type="similarity">
    <text evidence="2 8">Belongs to the glycosyltransferase 92 family.</text>
</comment>
<protein>
    <recommendedName>
        <fullName evidence="8">Glycosyltransferase family 92 protein</fullName>
        <ecNumber evidence="8">2.4.1.-</ecNumber>
    </recommendedName>
</protein>
<gene>
    <name evidence="9" type="ORF">Cni_G00530</name>
</gene>
<reference evidence="9 10" key="1">
    <citation type="submission" date="2023-10" db="EMBL/GenBank/DDBJ databases">
        <title>Chromosome-scale genome assembly provides insights into flower coloration mechanisms of Canna indica.</title>
        <authorList>
            <person name="Li C."/>
        </authorList>
    </citation>
    <scope>NUCLEOTIDE SEQUENCE [LARGE SCALE GENOMIC DNA]</scope>
    <source>
        <tissue evidence="9">Flower</tissue>
    </source>
</reference>
<evidence type="ECO:0000256" key="2">
    <source>
        <dbReference type="ARBA" id="ARBA00007647"/>
    </source>
</evidence>
<dbReference type="InterPro" id="IPR008166">
    <property type="entry name" value="Glyco_transf_92"/>
</dbReference>
<organism evidence="9 10">
    <name type="scientific">Canna indica</name>
    <name type="common">Indian-shot</name>
    <dbReference type="NCBI Taxonomy" id="4628"/>
    <lineage>
        <taxon>Eukaryota</taxon>
        <taxon>Viridiplantae</taxon>
        <taxon>Streptophyta</taxon>
        <taxon>Embryophyta</taxon>
        <taxon>Tracheophyta</taxon>
        <taxon>Spermatophyta</taxon>
        <taxon>Magnoliopsida</taxon>
        <taxon>Liliopsida</taxon>
        <taxon>Zingiberales</taxon>
        <taxon>Cannaceae</taxon>
        <taxon>Canna</taxon>
    </lineage>
</organism>
<keyword evidence="6" id="KW-1133">Transmembrane helix</keyword>
<evidence type="ECO:0000256" key="7">
    <source>
        <dbReference type="ARBA" id="ARBA00023136"/>
    </source>
</evidence>
<keyword evidence="3 8" id="KW-0328">Glycosyltransferase</keyword>
<evidence type="ECO:0000256" key="5">
    <source>
        <dbReference type="ARBA" id="ARBA00022692"/>
    </source>
</evidence>
<accession>A0AAQ3PZN9</accession>
<dbReference type="EMBL" id="CP136890">
    <property type="protein sequence ID" value="WOK91839.1"/>
    <property type="molecule type" value="Genomic_DNA"/>
</dbReference>
<evidence type="ECO:0000313" key="9">
    <source>
        <dbReference type="EMBL" id="WOK91839.1"/>
    </source>
</evidence>
<keyword evidence="7" id="KW-0472">Membrane</keyword>
<proteinExistence type="inferred from homology"/>
<dbReference type="Proteomes" id="UP001327560">
    <property type="component" value="Chromosome 1"/>
</dbReference>
<dbReference type="Pfam" id="PF01697">
    <property type="entry name" value="Glyco_transf_92"/>
    <property type="match status" value="1"/>
</dbReference>
<dbReference type="GO" id="GO:0016020">
    <property type="term" value="C:membrane"/>
    <property type="evidence" value="ECO:0007669"/>
    <property type="project" value="UniProtKB-SubCell"/>
</dbReference>
<evidence type="ECO:0000256" key="8">
    <source>
        <dbReference type="RuleBase" id="RU366017"/>
    </source>
</evidence>
<keyword evidence="10" id="KW-1185">Reference proteome</keyword>
<keyword evidence="5" id="KW-0812">Transmembrane</keyword>
<dbReference type="EC" id="2.4.1.-" evidence="8"/>
<sequence>MAKEKPKEDKTLFEAFSWSCADMKLLLITLFALCSVATLFQFFPSSPGFSSSAITSCFSKLPSALSQPLDRPSPAPSFHALRSEQLQSDSVVKRAFNPVGSAAYLFVQMGAYRGGPDSFAVVGLASKPLHVFAKPQFSCEWQPRGGDSNSSFASGYAILPDWGYGRVYTVLVVNCTFPSDVGLDGSGGRLVVHATTGGGGDRAVQAEERFVAAEEAPGAVNASVFTAPSKYAYLYCSSSLYGNLSPQRVREWMAYHARLFGERSHFVFHDAGGVHPGVMEVLRPWAEKGLVTLQDIREQERFDGYYHNQFLVVNDCLHRYRFMAKWIFFFDVDEFIYLPPKTNLGSLLASLSGYTQFTIEQMPMSSQLCRASDYGKTAK</sequence>
<dbReference type="AlphaFoldDB" id="A0AAQ3PZN9"/>
<dbReference type="PANTHER" id="PTHR21461:SF12">
    <property type="entry name" value="GALACTAN BETA-1,4-GALACTOSYLTRANSFERASE GALS2"/>
    <property type="match status" value="1"/>
</dbReference>
<comment type="subcellular location">
    <subcellularLocation>
        <location evidence="1">Membrane</location>
        <topology evidence="1">Single-pass membrane protein</topology>
    </subcellularLocation>
</comment>
<evidence type="ECO:0000256" key="3">
    <source>
        <dbReference type="ARBA" id="ARBA00022676"/>
    </source>
</evidence>
<evidence type="ECO:0000313" key="10">
    <source>
        <dbReference type="Proteomes" id="UP001327560"/>
    </source>
</evidence>
<evidence type="ECO:0000256" key="1">
    <source>
        <dbReference type="ARBA" id="ARBA00004167"/>
    </source>
</evidence>
<dbReference type="GO" id="GO:0005737">
    <property type="term" value="C:cytoplasm"/>
    <property type="evidence" value="ECO:0007669"/>
    <property type="project" value="TreeGrafter"/>
</dbReference>
<name>A0AAQ3PZN9_9LILI</name>